<dbReference type="AlphaFoldDB" id="K3WLR3"/>
<sequence>MTFLTPSPIAAFRALPAGTVPPLFSQCNVRKHEYWQFAKLIAPASELPEGKKVWTTDDAIGIWCLKCAKALPYQKGSSQSIRYHMETKHMADLRAFRDKLNRIKCLHSKILI</sequence>
<reference evidence="2" key="2">
    <citation type="submission" date="2010-04" db="EMBL/GenBank/DDBJ databases">
        <authorList>
            <person name="Buell R."/>
            <person name="Hamilton J."/>
            <person name="Hostetler J."/>
        </authorList>
    </citation>
    <scope>NUCLEOTIDE SEQUENCE [LARGE SCALE GENOMIC DNA]</scope>
    <source>
        <strain evidence="2">DAOM:BR144</strain>
    </source>
</reference>
<dbReference type="EMBL" id="GL376573">
    <property type="status" value="NOT_ANNOTATED_CDS"/>
    <property type="molecule type" value="Genomic_DNA"/>
</dbReference>
<evidence type="ECO:0008006" key="3">
    <source>
        <dbReference type="Google" id="ProtNLM"/>
    </source>
</evidence>
<evidence type="ECO:0000313" key="2">
    <source>
        <dbReference type="Proteomes" id="UP000019132"/>
    </source>
</evidence>
<dbReference type="VEuPathDB" id="FungiDB:PYU1_G005893"/>
<accession>K3WLR3</accession>
<protein>
    <recommendedName>
        <fullName evidence="3">BED-type domain-containing protein</fullName>
    </recommendedName>
</protein>
<organism evidence="1 2">
    <name type="scientific">Globisporangium ultimum (strain ATCC 200006 / CBS 805.95 / DAOM BR144)</name>
    <name type="common">Pythium ultimum</name>
    <dbReference type="NCBI Taxonomy" id="431595"/>
    <lineage>
        <taxon>Eukaryota</taxon>
        <taxon>Sar</taxon>
        <taxon>Stramenopiles</taxon>
        <taxon>Oomycota</taxon>
        <taxon>Peronosporomycetes</taxon>
        <taxon>Pythiales</taxon>
        <taxon>Pythiaceae</taxon>
        <taxon>Globisporangium</taxon>
    </lineage>
</organism>
<proteinExistence type="predicted"/>
<dbReference type="Proteomes" id="UP000019132">
    <property type="component" value="Unassembled WGS sequence"/>
</dbReference>
<name>K3WLR3_GLOUD</name>
<dbReference type="HOGENOM" id="CLU_2150883_0_0_1"/>
<reference evidence="2" key="1">
    <citation type="journal article" date="2010" name="Genome Biol.">
        <title>Genome sequence of the necrotrophic plant pathogen Pythium ultimum reveals original pathogenicity mechanisms and effector repertoire.</title>
        <authorList>
            <person name="Levesque C.A."/>
            <person name="Brouwer H."/>
            <person name="Cano L."/>
            <person name="Hamilton J.P."/>
            <person name="Holt C."/>
            <person name="Huitema E."/>
            <person name="Raffaele S."/>
            <person name="Robideau G.P."/>
            <person name="Thines M."/>
            <person name="Win J."/>
            <person name="Zerillo M.M."/>
            <person name="Beakes G.W."/>
            <person name="Boore J.L."/>
            <person name="Busam D."/>
            <person name="Dumas B."/>
            <person name="Ferriera S."/>
            <person name="Fuerstenberg S.I."/>
            <person name="Gachon C.M."/>
            <person name="Gaulin E."/>
            <person name="Govers F."/>
            <person name="Grenville-Briggs L."/>
            <person name="Horner N."/>
            <person name="Hostetler J."/>
            <person name="Jiang R.H."/>
            <person name="Johnson J."/>
            <person name="Krajaejun T."/>
            <person name="Lin H."/>
            <person name="Meijer H.J."/>
            <person name="Moore B."/>
            <person name="Morris P."/>
            <person name="Phuntmart V."/>
            <person name="Puiu D."/>
            <person name="Shetty J."/>
            <person name="Stajich J.E."/>
            <person name="Tripathy S."/>
            <person name="Wawra S."/>
            <person name="van West P."/>
            <person name="Whitty B.R."/>
            <person name="Coutinho P.M."/>
            <person name="Henrissat B."/>
            <person name="Martin F."/>
            <person name="Thomas P.D."/>
            <person name="Tyler B.M."/>
            <person name="De Vries R.P."/>
            <person name="Kamoun S."/>
            <person name="Yandell M."/>
            <person name="Tisserat N."/>
            <person name="Buell C.R."/>
        </authorList>
    </citation>
    <scope>NUCLEOTIDE SEQUENCE</scope>
    <source>
        <strain evidence="2">DAOM:BR144</strain>
    </source>
</reference>
<evidence type="ECO:0000313" key="1">
    <source>
        <dbReference type="EnsemblProtists" id="PYU1_T005905"/>
    </source>
</evidence>
<reference evidence="1" key="3">
    <citation type="submission" date="2015-02" db="UniProtKB">
        <authorList>
            <consortium name="EnsemblProtists"/>
        </authorList>
    </citation>
    <scope>IDENTIFICATION</scope>
    <source>
        <strain evidence="1">DAOM BR144</strain>
    </source>
</reference>
<keyword evidence="2" id="KW-1185">Reference proteome</keyword>
<dbReference type="EnsemblProtists" id="PYU1_T005905">
    <property type="protein sequence ID" value="PYU1_T005905"/>
    <property type="gene ID" value="PYU1_G005893"/>
</dbReference>
<dbReference type="InParanoid" id="K3WLR3"/>